<comment type="catalytic activity">
    <reaction evidence="1">
        <text>UDP-alpha-D-glucose = UDP-alpha-D-galactose</text>
        <dbReference type="Rhea" id="RHEA:22168"/>
        <dbReference type="ChEBI" id="CHEBI:58885"/>
        <dbReference type="ChEBI" id="CHEBI:66914"/>
        <dbReference type="EC" id="5.1.3.2"/>
    </reaction>
</comment>
<evidence type="ECO:0000256" key="7">
    <source>
        <dbReference type="ARBA" id="ARBA00023027"/>
    </source>
</evidence>
<dbReference type="Gene3D" id="3.90.25.10">
    <property type="entry name" value="UDP-galactose 4-epimerase, domain 1"/>
    <property type="match status" value="1"/>
</dbReference>
<keyword evidence="8" id="KW-0413">Isomerase</keyword>
<feature type="domain" description="NAD-dependent epimerase/dehydratase" evidence="12">
    <location>
        <begin position="4"/>
        <end position="254"/>
    </location>
</feature>
<evidence type="ECO:0000256" key="9">
    <source>
        <dbReference type="ARBA" id="ARBA00023277"/>
    </source>
</evidence>
<dbReference type="Pfam" id="PF01370">
    <property type="entry name" value="Epimerase"/>
    <property type="match status" value="1"/>
</dbReference>
<dbReference type="PANTHER" id="PTHR43725:SF53">
    <property type="entry name" value="UDP-ARABINOSE 4-EPIMERASE 1"/>
    <property type="match status" value="1"/>
</dbReference>
<evidence type="ECO:0000313" key="13">
    <source>
        <dbReference type="EMBL" id="SFV21063.1"/>
    </source>
</evidence>
<dbReference type="SUPFAM" id="SSF51735">
    <property type="entry name" value="NAD(P)-binding Rossmann-fold domains"/>
    <property type="match status" value="1"/>
</dbReference>
<dbReference type="PANTHER" id="PTHR43725">
    <property type="entry name" value="UDP-GLUCOSE 4-EPIMERASE"/>
    <property type="match status" value="1"/>
</dbReference>
<evidence type="ECO:0000256" key="4">
    <source>
        <dbReference type="ARBA" id="ARBA00007637"/>
    </source>
</evidence>
<protein>
    <recommendedName>
        <fullName evidence="6">UDP-glucose 4-epimerase</fullName>
        <ecNumber evidence="5">5.1.3.2</ecNumber>
    </recommendedName>
    <alternativeName>
        <fullName evidence="11">Galactowaldenase</fullName>
    </alternativeName>
    <alternativeName>
        <fullName evidence="10">UDP-galactose 4-epimerase</fullName>
    </alternativeName>
</protein>
<evidence type="ECO:0000256" key="8">
    <source>
        <dbReference type="ARBA" id="ARBA00023235"/>
    </source>
</evidence>
<evidence type="ECO:0000313" key="14">
    <source>
        <dbReference type="Proteomes" id="UP000198881"/>
    </source>
</evidence>
<evidence type="ECO:0000256" key="2">
    <source>
        <dbReference type="ARBA" id="ARBA00001911"/>
    </source>
</evidence>
<dbReference type="EC" id="5.1.3.2" evidence="5"/>
<evidence type="ECO:0000256" key="5">
    <source>
        <dbReference type="ARBA" id="ARBA00013189"/>
    </source>
</evidence>
<evidence type="ECO:0000256" key="3">
    <source>
        <dbReference type="ARBA" id="ARBA00004947"/>
    </source>
</evidence>
<dbReference type="Proteomes" id="UP000198881">
    <property type="component" value="Unassembled WGS sequence"/>
</dbReference>
<comment type="similarity">
    <text evidence="4">Belongs to the NAD(P)-dependent epimerase/dehydratase family.</text>
</comment>
<dbReference type="Gene3D" id="3.40.50.720">
    <property type="entry name" value="NAD(P)-binding Rossmann-like Domain"/>
    <property type="match status" value="1"/>
</dbReference>
<dbReference type="AlphaFoldDB" id="A0A1I7MGK9"/>
<keyword evidence="14" id="KW-1185">Reference proteome</keyword>
<keyword evidence="7" id="KW-0520">NAD</keyword>
<dbReference type="InterPro" id="IPR005886">
    <property type="entry name" value="UDP_G4E"/>
</dbReference>
<evidence type="ECO:0000259" key="12">
    <source>
        <dbReference type="Pfam" id="PF01370"/>
    </source>
</evidence>
<evidence type="ECO:0000256" key="10">
    <source>
        <dbReference type="ARBA" id="ARBA00031367"/>
    </source>
</evidence>
<gene>
    <name evidence="13" type="ORF">SAMN04487966_102161</name>
</gene>
<name>A0A1I7MGK9_9MICC</name>
<dbReference type="InterPro" id="IPR036291">
    <property type="entry name" value="NAD(P)-bd_dom_sf"/>
</dbReference>
<comment type="cofactor">
    <cofactor evidence="2">
        <name>NAD(+)</name>
        <dbReference type="ChEBI" id="CHEBI:57540"/>
    </cofactor>
</comment>
<dbReference type="GO" id="GO:0033499">
    <property type="term" value="P:galactose catabolic process via UDP-galactose, Leloir pathway"/>
    <property type="evidence" value="ECO:0007669"/>
    <property type="project" value="TreeGrafter"/>
</dbReference>
<evidence type="ECO:0000256" key="6">
    <source>
        <dbReference type="ARBA" id="ARBA00018569"/>
    </source>
</evidence>
<dbReference type="RefSeq" id="WP_091694448.1">
    <property type="nucleotide sequence ID" value="NZ_FPCG01000002.1"/>
</dbReference>
<sequence length="329" mass="35279">MRLLVTGGAGYIGAHFVAAALDAGISDIVVVDDLSTGLRRRVPDEVKFHQLDLATDSAVQDLATILDEDRIDAVVHFAAKKAVGESVDQPELYFRSNVGATINVLSAMRSSGVSALIFSSSAAVYGEPSTAVVYEDTPCLPINPYGQSKRISELALANAVTAWGLKAVSLRYFNVAGARDSQLADTTTTNLMPAVREVITRGTRLAVFGDDYPTPDGTCVRDYVHVLDLVDAHLTALERIGRDADPGLHTYNVGTGQGSSVLEIVHEFRQQPGVQLDYDLRDRRAGDPASLTANVDRIRDELGWTAQYGRDSIVASVVEHPPATDQADG</sequence>
<dbReference type="GO" id="GO:0003978">
    <property type="term" value="F:UDP-glucose 4-epimerase activity"/>
    <property type="evidence" value="ECO:0007669"/>
    <property type="project" value="UniProtKB-EC"/>
</dbReference>
<keyword evidence="9" id="KW-0119">Carbohydrate metabolism</keyword>
<dbReference type="EMBL" id="FPCG01000002">
    <property type="protein sequence ID" value="SFV21063.1"/>
    <property type="molecule type" value="Genomic_DNA"/>
</dbReference>
<evidence type="ECO:0000256" key="1">
    <source>
        <dbReference type="ARBA" id="ARBA00000083"/>
    </source>
</evidence>
<dbReference type="InterPro" id="IPR001509">
    <property type="entry name" value="Epimerase_deHydtase"/>
</dbReference>
<reference evidence="13 14" key="1">
    <citation type="submission" date="2016-10" db="EMBL/GenBank/DDBJ databases">
        <authorList>
            <person name="de Groot N.N."/>
        </authorList>
    </citation>
    <scope>NUCLEOTIDE SEQUENCE [LARGE SCALE GENOMIC DNA]</scope>
    <source>
        <strain evidence="13 14">CGMCC 1.7054</strain>
    </source>
</reference>
<accession>A0A1I7MGK9</accession>
<evidence type="ECO:0000256" key="11">
    <source>
        <dbReference type="ARBA" id="ARBA00033067"/>
    </source>
</evidence>
<dbReference type="STRING" id="574650.SAMN04487966_102161"/>
<comment type="pathway">
    <text evidence="3">Carbohydrate metabolism; galactose metabolism.</text>
</comment>
<dbReference type="UniPathway" id="UPA00214"/>
<dbReference type="NCBIfam" id="TIGR01179">
    <property type="entry name" value="galE"/>
    <property type="match status" value="1"/>
</dbReference>
<dbReference type="OrthoDB" id="9801785at2"/>
<organism evidence="13 14">
    <name type="scientific">Micrococcus terreus</name>
    <dbReference type="NCBI Taxonomy" id="574650"/>
    <lineage>
        <taxon>Bacteria</taxon>
        <taxon>Bacillati</taxon>
        <taxon>Actinomycetota</taxon>
        <taxon>Actinomycetes</taxon>
        <taxon>Micrococcales</taxon>
        <taxon>Micrococcaceae</taxon>
        <taxon>Micrococcus</taxon>
    </lineage>
</organism>
<proteinExistence type="inferred from homology"/>